<feature type="transmembrane region" description="Helical" evidence="2">
    <location>
        <begin position="337"/>
        <end position="356"/>
    </location>
</feature>
<dbReference type="PANTHER" id="PTHR37813">
    <property type="entry name" value="FELS-2 PROPHAGE PROTEIN"/>
    <property type="match status" value="1"/>
</dbReference>
<gene>
    <name evidence="4" type="ORF">HGO23_02275</name>
</gene>
<reference evidence="4 5" key="1">
    <citation type="submission" date="2021-03" db="EMBL/GenBank/DDBJ databases">
        <title>Complete Genome Sequence Data of Xenorhabdus budapestensis strain C72, a Candidate Biological Control Agent, from China.</title>
        <authorList>
            <person name="LI B."/>
            <person name="WANG S."/>
            <person name="QIU D."/>
        </authorList>
    </citation>
    <scope>NUCLEOTIDE SEQUENCE [LARGE SCALE GENOMIC DNA]</scope>
    <source>
        <strain evidence="4 5">C-7-2</strain>
    </source>
</reference>
<dbReference type="Proteomes" id="UP000665047">
    <property type="component" value="Chromosome"/>
</dbReference>
<evidence type="ECO:0000256" key="2">
    <source>
        <dbReference type="SAM" id="Phobius"/>
    </source>
</evidence>
<name>A0ABX7VI57_XENBU</name>
<feature type="transmembrane region" description="Helical" evidence="2">
    <location>
        <begin position="403"/>
        <end position="422"/>
    </location>
</feature>
<feature type="transmembrane region" description="Helical" evidence="2">
    <location>
        <begin position="434"/>
        <end position="458"/>
    </location>
</feature>
<keyword evidence="1" id="KW-1188">Viral release from host cell</keyword>
<keyword evidence="2" id="KW-1133">Transmembrane helix</keyword>
<accession>A0ABX7VI57</accession>
<evidence type="ECO:0000313" key="5">
    <source>
        <dbReference type="Proteomes" id="UP000665047"/>
    </source>
</evidence>
<keyword evidence="2" id="KW-0812">Transmembrane</keyword>
<dbReference type="RefSeq" id="WP_209027832.1">
    <property type="nucleotide sequence ID" value="NZ_CP072455.1"/>
</dbReference>
<keyword evidence="5" id="KW-1185">Reference proteome</keyword>
<keyword evidence="2" id="KW-0472">Membrane</keyword>
<dbReference type="NCBIfam" id="TIGR01760">
    <property type="entry name" value="tape_meas_TP901"/>
    <property type="match status" value="1"/>
</dbReference>
<evidence type="ECO:0000256" key="1">
    <source>
        <dbReference type="ARBA" id="ARBA00022612"/>
    </source>
</evidence>
<dbReference type="EMBL" id="CP072455">
    <property type="protein sequence ID" value="QTL40268.1"/>
    <property type="molecule type" value="Genomic_DNA"/>
</dbReference>
<evidence type="ECO:0000313" key="4">
    <source>
        <dbReference type="EMBL" id="QTL40268.1"/>
    </source>
</evidence>
<feature type="transmembrane region" description="Helical" evidence="2">
    <location>
        <begin position="506"/>
        <end position="525"/>
    </location>
</feature>
<feature type="domain" description="Phage tail tape measure protein" evidence="3">
    <location>
        <begin position="89"/>
        <end position="284"/>
    </location>
</feature>
<proteinExistence type="predicted"/>
<dbReference type="InterPro" id="IPR010090">
    <property type="entry name" value="Phage_tape_meas"/>
</dbReference>
<dbReference type="Pfam" id="PF10145">
    <property type="entry name" value="PhageMin_Tail"/>
    <property type="match status" value="1"/>
</dbReference>
<feature type="transmembrane region" description="Helical" evidence="2">
    <location>
        <begin position="464"/>
        <end position="486"/>
    </location>
</feature>
<feature type="transmembrane region" description="Helical" evidence="2">
    <location>
        <begin position="376"/>
        <end position="397"/>
    </location>
</feature>
<sequence>MSQLDFILNLVNRVTEPLDRIKNAVSGVAEESQKAFGKISAGGKTIADSFWSTHSFLEPAIQMDDALQSASLQGIDSSVMAKIAKDSVTFSSQYGKSAIEFVKSATEINKAVQGLEQTELPQMTKIANTTAVALKTSSTDAANYMGKMFDLFSDHAESVGHLQFAEELSGKAVFMAQTFGTSMPEMTLLLENTRKAGTDFGVGIDEQLAVLGQLQSTLGGDASHAYEAFLSVATGGAKSLGLSFVNASGQMLSMPEMLQKLQAKYGTSIEGNLKAQAEIEAAFGDSAVVVKALFNDVDALNKNMAALGANDGMERTREMAAQMADPWERLQAIWENLHILIGSALLPVIKPLVNWLADTSQVLVRWMKLFPNIARWVGYITLAITNFAVVGAVANIVMGISKFVWMGLIAVWNTGAFILSLLTGKFRVLATVSAVLSTALTWLRSTLIFTNVAAWMAAAGLTAVTWPVLAIIAVIAGLVIVVIKFWQPIKAFIQGFIQGFGEASGALFPIASLFGAIGSVISIVWQCVKVLFGWFADLLAPIQYTSEELQGATDAGRSFGHSVAGAIEVIMTPINLIIQLIIVLVSLFEFAGEKISNFFEDFSLGNMFSGLGDILSFIPGFEIGSIGAKVIGEMVNDPMEKTTASNMGVGKNTQKLITQSNNMLQGQSQTISQQIMPQTVQSVNPLESEGVLTGGKKLGINRNGLMSEVANNSQTINDNSRSIESVTFNVSNGMTPDQFTEWEQVAYG</sequence>
<feature type="transmembrane region" description="Helical" evidence="2">
    <location>
        <begin position="563"/>
        <end position="588"/>
    </location>
</feature>
<protein>
    <submittedName>
        <fullName evidence="4">Phage tail tape measure protein</fullName>
    </submittedName>
</protein>
<evidence type="ECO:0000259" key="3">
    <source>
        <dbReference type="Pfam" id="PF10145"/>
    </source>
</evidence>
<organism evidence="4 5">
    <name type="scientific">Xenorhabdus budapestensis</name>
    <dbReference type="NCBI Taxonomy" id="290110"/>
    <lineage>
        <taxon>Bacteria</taxon>
        <taxon>Pseudomonadati</taxon>
        <taxon>Pseudomonadota</taxon>
        <taxon>Gammaproteobacteria</taxon>
        <taxon>Enterobacterales</taxon>
        <taxon>Morganellaceae</taxon>
        <taxon>Xenorhabdus</taxon>
    </lineage>
</organism>
<dbReference type="PANTHER" id="PTHR37813:SF1">
    <property type="entry name" value="FELS-2 PROPHAGE PROTEIN"/>
    <property type="match status" value="1"/>
</dbReference>